<dbReference type="UniPathway" id="UPA00034">
    <property type="reaction ID" value="UER00016"/>
</dbReference>
<comment type="caution">
    <text evidence="18">The sequence shown here is derived from an EMBL/GenBank/DDBJ whole genome shotgun (WGS) entry which is preliminary data.</text>
</comment>
<keyword evidence="13 15" id="KW-0486">Methionine biosynthesis</keyword>
<dbReference type="PIRSF" id="PIRSF000148">
    <property type="entry name" value="ASA_dh"/>
    <property type="match status" value="1"/>
</dbReference>
<evidence type="ECO:0000256" key="13">
    <source>
        <dbReference type="ARBA" id="ARBA00023167"/>
    </source>
</evidence>
<feature type="binding site" evidence="15">
    <location>
        <position position="97"/>
    </location>
    <ligand>
        <name>phosphate</name>
        <dbReference type="ChEBI" id="CHEBI:43474"/>
    </ligand>
</feature>
<dbReference type="GO" id="GO:0051287">
    <property type="term" value="F:NAD binding"/>
    <property type="evidence" value="ECO:0007669"/>
    <property type="project" value="InterPro"/>
</dbReference>
<evidence type="ECO:0000256" key="12">
    <source>
        <dbReference type="ARBA" id="ARBA00023154"/>
    </source>
</evidence>
<feature type="binding site" evidence="15">
    <location>
        <begin position="9"/>
        <end position="12"/>
    </location>
    <ligand>
        <name>NADP(+)</name>
        <dbReference type="ChEBI" id="CHEBI:58349"/>
    </ligand>
</feature>
<dbReference type="UniPathway" id="UPA00051">
    <property type="reaction ID" value="UER00464"/>
</dbReference>
<dbReference type="EMBL" id="JACHIA010000011">
    <property type="protein sequence ID" value="MBB6071846.1"/>
    <property type="molecule type" value="Genomic_DNA"/>
</dbReference>
<dbReference type="GO" id="GO:0009088">
    <property type="term" value="P:threonine biosynthetic process"/>
    <property type="evidence" value="ECO:0007669"/>
    <property type="project" value="UniProtKB-UniRule"/>
</dbReference>
<dbReference type="InterPro" id="IPR036291">
    <property type="entry name" value="NAD(P)-bd_dom_sf"/>
</dbReference>
<dbReference type="PANTHER" id="PTHR46278:SF2">
    <property type="entry name" value="ASPARTATE-SEMIALDEHYDE DEHYDROGENASE"/>
    <property type="match status" value="1"/>
</dbReference>
<dbReference type="Pfam" id="PF01118">
    <property type="entry name" value="Semialdhyde_dh"/>
    <property type="match status" value="1"/>
</dbReference>
<dbReference type="InterPro" id="IPR012080">
    <property type="entry name" value="Asp_semialdehyde_DH"/>
</dbReference>
<keyword evidence="7 15" id="KW-0028">Amino-acid biosynthesis</keyword>
<evidence type="ECO:0000256" key="10">
    <source>
        <dbReference type="ARBA" id="ARBA00022915"/>
    </source>
</evidence>
<proteinExistence type="inferred from homology"/>
<dbReference type="GO" id="GO:0050661">
    <property type="term" value="F:NADP binding"/>
    <property type="evidence" value="ECO:0007669"/>
    <property type="project" value="UniProtKB-UniRule"/>
</dbReference>
<dbReference type="GO" id="GO:0009089">
    <property type="term" value="P:lysine biosynthetic process via diaminopimelate"/>
    <property type="evidence" value="ECO:0007669"/>
    <property type="project" value="UniProtKB-UniRule"/>
</dbReference>
<comment type="caution">
    <text evidence="15">Lacks conserved residue(s) required for the propagation of feature annotation.</text>
</comment>
<comment type="similarity">
    <text evidence="4 15">Belongs to the aspartate-semialdehyde dehydrogenase family.</text>
</comment>
<feature type="binding site" evidence="15">
    <location>
        <position position="307"/>
    </location>
    <ligand>
        <name>NADP(+)</name>
        <dbReference type="ChEBI" id="CHEBI:58349"/>
    </ligand>
</feature>
<dbReference type="InterPro" id="IPR012280">
    <property type="entry name" value="Semialdhyde_DH_dimer_dom"/>
</dbReference>
<feature type="active site" description="Acyl-thioester intermediate" evidence="15 16">
    <location>
        <position position="127"/>
    </location>
</feature>
<feature type="binding site" evidence="15">
    <location>
        <begin position="37"/>
        <end position="38"/>
    </location>
    <ligand>
        <name>NADP(+)</name>
        <dbReference type="ChEBI" id="CHEBI:58349"/>
    </ligand>
</feature>
<evidence type="ECO:0000256" key="7">
    <source>
        <dbReference type="ARBA" id="ARBA00022605"/>
    </source>
</evidence>
<evidence type="ECO:0000256" key="5">
    <source>
        <dbReference type="ARBA" id="ARBA00011738"/>
    </source>
</evidence>
<dbReference type="SUPFAM" id="SSF51735">
    <property type="entry name" value="NAD(P)-binding Rossmann-fold domains"/>
    <property type="match status" value="1"/>
</dbReference>
<sequence>MHIALLGATGAVGRTMLQVLRERDLPVDKLTLLASERSAGREIEWNGKSYTVQAPARGCFRGVDYALFSAGADRSLEWGPRAADEGAVVVDNSSAFRTEADVPLVVPEVNLDAARNRPRGIIANPNCSTIQMVVALEAIRRAAGLTRVVASTYQSVSGAGETGRDALRHELAGQADSHSPFARPIAGNVLPQIGSIDGEGWTGEERKIMQETRKILSLPDLAVTATCVRVPVDVGHSVSVMAETEREISAEEALRVLAAFPGVVASSSADAYPTAREIAGRDEVFVGRVRRDPFLARTLHLWVVADNLRKGAATNAVQIVEELSGA</sequence>
<evidence type="ECO:0000256" key="1">
    <source>
        <dbReference type="ARBA" id="ARBA00005021"/>
    </source>
</evidence>
<dbReference type="GO" id="GO:0019877">
    <property type="term" value="P:diaminopimelate biosynthetic process"/>
    <property type="evidence" value="ECO:0007669"/>
    <property type="project" value="UniProtKB-UniRule"/>
</dbReference>
<dbReference type="InterPro" id="IPR000534">
    <property type="entry name" value="Semialdehyde_DH_NAD-bd"/>
</dbReference>
<gene>
    <name evidence="15" type="primary">asd</name>
    <name evidence="18" type="ORF">HNQ61_003506</name>
</gene>
<dbReference type="Proteomes" id="UP000582837">
    <property type="component" value="Unassembled WGS sequence"/>
</dbReference>
<evidence type="ECO:0000256" key="9">
    <source>
        <dbReference type="ARBA" id="ARBA00022857"/>
    </source>
</evidence>
<feature type="binding site" evidence="15">
    <location>
        <begin position="157"/>
        <end position="158"/>
    </location>
    <ligand>
        <name>NADP(+)</name>
        <dbReference type="ChEBI" id="CHEBI:58349"/>
    </ligand>
</feature>
<keyword evidence="10 15" id="KW-0220">Diaminopimelate biosynthesis</keyword>
<dbReference type="EC" id="1.2.1.11" evidence="6 15"/>
<dbReference type="Pfam" id="PF02774">
    <property type="entry name" value="Semialdhyde_dhC"/>
    <property type="match status" value="1"/>
</dbReference>
<dbReference type="SUPFAM" id="SSF55347">
    <property type="entry name" value="Glyceraldehyde-3-phosphate dehydrogenase-like, C-terminal domain"/>
    <property type="match status" value="1"/>
</dbReference>
<feature type="active site" description="Proton acceptor" evidence="15 16">
    <location>
        <position position="236"/>
    </location>
</feature>
<accession>A0A841H1M5</accession>
<comment type="function">
    <text evidence="15">Catalyzes the NADPH-dependent formation of L-aspartate-semialdehyde (L-ASA) by the reductive dephosphorylation of L-aspartyl-4-phosphate.</text>
</comment>
<evidence type="ECO:0000256" key="11">
    <source>
        <dbReference type="ARBA" id="ARBA00023002"/>
    </source>
</evidence>
<keyword evidence="8 15" id="KW-0791">Threonine biosynthesis</keyword>
<feature type="binding site" evidence="15">
    <location>
        <position position="154"/>
    </location>
    <ligand>
        <name>substrate</name>
    </ligand>
</feature>
<dbReference type="Gene3D" id="3.30.360.10">
    <property type="entry name" value="Dihydrodipicolinate Reductase, domain 2"/>
    <property type="match status" value="1"/>
</dbReference>
<dbReference type="GO" id="GO:0071266">
    <property type="term" value="P:'de novo' L-methionine biosynthetic process"/>
    <property type="evidence" value="ECO:0007669"/>
    <property type="project" value="UniProtKB-UniRule"/>
</dbReference>
<evidence type="ECO:0000256" key="14">
    <source>
        <dbReference type="ARBA" id="ARBA00047891"/>
    </source>
</evidence>
<dbReference type="HAMAP" id="MF_02121">
    <property type="entry name" value="ASADH"/>
    <property type="match status" value="1"/>
</dbReference>
<evidence type="ECO:0000256" key="2">
    <source>
        <dbReference type="ARBA" id="ARBA00005076"/>
    </source>
</evidence>
<evidence type="ECO:0000256" key="3">
    <source>
        <dbReference type="ARBA" id="ARBA00005097"/>
    </source>
</evidence>
<feature type="binding site" evidence="15">
    <location>
        <position position="229"/>
    </location>
    <ligand>
        <name>substrate</name>
    </ligand>
</feature>
<comment type="pathway">
    <text evidence="1 15">Amino-acid biosynthesis; L-methionine biosynthesis via de novo pathway; L-homoserine from L-aspartate: step 2/3.</text>
</comment>
<dbReference type="UniPathway" id="UPA00050">
    <property type="reaction ID" value="UER00463"/>
</dbReference>
<organism evidence="18 19">
    <name type="scientific">Longimicrobium terrae</name>
    <dbReference type="NCBI Taxonomy" id="1639882"/>
    <lineage>
        <taxon>Bacteria</taxon>
        <taxon>Pseudomonadati</taxon>
        <taxon>Gemmatimonadota</taxon>
        <taxon>Longimicrobiia</taxon>
        <taxon>Longimicrobiales</taxon>
        <taxon>Longimicrobiaceae</taxon>
        <taxon>Longimicrobium</taxon>
    </lineage>
</organism>
<keyword evidence="19" id="KW-1185">Reference proteome</keyword>
<keyword evidence="12 15" id="KW-0457">Lysine biosynthesis</keyword>
<dbReference type="CDD" id="cd18131">
    <property type="entry name" value="ASADH_C_bac_euk_like"/>
    <property type="match status" value="1"/>
</dbReference>
<evidence type="ECO:0000256" key="15">
    <source>
        <dbReference type="HAMAP-Rule" id="MF_02121"/>
    </source>
</evidence>
<evidence type="ECO:0000256" key="4">
    <source>
        <dbReference type="ARBA" id="ARBA00010584"/>
    </source>
</evidence>
<evidence type="ECO:0000256" key="16">
    <source>
        <dbReference type="PIRSR" id="PIRSR000148-1"/>
    </source>
</evidence>
<dbReference type="InterPro" id="IPR005986">
    <property type="entry name" value="Asp_semialdehyde_DH_beta"/>
</dbReference>
<comment type="subunit">
    <text evidence="5 15">Homodimer.</text>
</comment>
<dbReference type="AlphaFoldDB" id="A0A841H1M5"/>
<keyword evidence="9 15" id="KW-0521">NADP</keyword>
<dbReference type="GO" id="GO:0009097">
    <property type="term" value="P:isoleucine biosynthetic process"/>
    <property type="evidence" value="ECO:0007669"/>
    <property type="project" value="UniProtKB-UniRule"/>
</dbReference>
<evidence type="ECO:0000259" key="17">
    <source>
        <dbReference type="SMART" id="SM00859"/>
    </source>
</evidence>
<evidence type="ECO:0000313" key="18">
    <source>
        <dbReference type="EMBL" id="MBB6071846.1"/>
    </source>
</evidence>
<keyword evidence="11 15" id="KW-0560">Oxidoreductase</keyword>
<dbReference type="CDD" id="cd02316">
    <property type="entry name" value="VcASADH2_like_N"/>
    <property type="match status" value="1"/>
</dbReference>
<comment type="catalytic activity">
    <reaction evidence="14 15">
        <text>L-aspartate 4-semialdehyde + phosphate + NADP(+) = 4-phospho-L-aspartate + NADPH + H(+)</text>
        <dbReference type="Rhea" id="RHEA:24284"/>
        <dbReference type="ChEBI" id="CHEBI:15378"/>
        <dbReference type="ChEBI" id="CHEBI:43474"/>
        <dbReference type="ChEBI" id="CHEBI:57535"/>
        <dbReference type="ChEBI" id="CHEBI:57783"/>
        <dbReference type="ChEBI" id="CHEBI:58349"/>
        <dbReference type="ChEBI" id="CHEBI:537519"/>
        <dbReference type="EC" id="1.2.1.11"/>
    </reaction>
</comment>
<dbReference type="SMART" id="SM00859">
    <property type="entry name" value="Semialdhyde_dh"/>
    <property type="match status" value="1"/>
</dbReference>
<evidence type="ECO:0000256" key="6">
    <source>
        <dbReference type="ARBA" id="ARBA00013120"/>
    </source>
</evidence>
<protein>
    <recommendedName>
        <fullName evidence="6 15">Aspartate-semialdehyde dehydrogenase</fullName>
        <shortName evidence="15">ASA dehydrogenase</shortName>
        <shortName evidence="15">ASADH</shortName>
        <ecNumber evidence="6 15">1.2.1.11</ecNumber>
    </recommendedName>
    <alternativeName>
        <fullName evidence="15">Aspartate-beta-semialdehyde dehydrogenase</fullName>
    </alternativeName>
</protein>
<reference evidence="18 19" key="1">
    <citation type="submission" date="2020-08" db="EMBL/GenBank/DDBJ databases">
        <title>Genomic Encyclopedia of Type Strains, Phase IV (KMG-IV): sequencing the most valuable type-strain genomes for metagenomic binning, comparative biology and taxonomic classification.</title>
        <authorList>
            <person name="Goeker M."/>
        </authorList>
    </citation>
    <scope>NUCLEOTIDE SEQUENCE [LARGE SCALE GENOMIC DNA]</scope>
    <source>
        <strain evidence="18 19">DSM 29007</strain>
    </source>
</reference>
<dbReference type="GO" id="GO:0046983">
    <property type="term" value="F:protein dimerization activity"/>
    <property type="evidence" value="ECO:0007669"/>
    <property type="project" value="InterPro"/>
</dbReference>
<name>A0A841H1M5_9BACT</name>
<dbReference type="NCBIfam" id="TIGR01296">
    <property type="entry name" value="asd_B"/>
    <property type="match status" value="1"/>
</dbReference>
<dbReference type="NCBIfam" id="NF011456">
    <property type="entry name" value="PRK14874.1"/>
    <property type="match status" value="1"/>
</dbReference>
<dbReference type="PANTHER" id="PTHR46278">
    <property type="entry name" value="DEHYDROGENASE, PUTATIVE-RELATED"/>
    <property type="match status" value="1"/>
</dbReference>
<comment type="pathway">
    <text evidence="2 15">Amino-acid biosynthesis; L-lysine biosynthesis via DAP pathway; (S)-tetrahydrodipicolinate from L-aspartate: step 2/4.</text>
</comment>
<evidence type="ECO:0000313" key="19">
    <source>
        <dbReference type="Proteomes" id="UP000582837"/>
    </source>
</evidence>
<dbReference type="Gene3D" id="3.40.50.720">
    <property type="entry name" value="NAD(P)-binding Rossmann-like Domain"/>
    <property type="match status" value="1"/>
</dbReference>
<dbReference type="GO" id="GO:0004073">
    <property type="term" value="F:aspartate-semialdehyde dehydrogenase activity"/>
    <property type="evidence" value="ECO:0007669"/>
    <property type="project" value="UniProtKB-UniRule"/>
</dbReference>
<comment type="pathway">
    <text evidence="3 15">Amino-acid biosynthesis; L-threonine biosynthesis; L-threonine from L-aspartate: step 2/5.</text>
</comment>
<feature type="domain" description="Semialdehyde dehydrogenase NAD-binding" evidence="17">
    <location>
        <begin position="2"/>
        <end position="117"/>
    </location>
</feature>
<evidence type="ECO:0000256" key="8">
    <source>
        <dbReference type="ARBA" id="ARBA00022697"/>
    </source>
</evidence>
<dbReference type="RefSeq" id="WP_170035299.1">
    <property type="nucleotide sequence ID" value="NZ_JABDTL010000001.1"/>
</dbReference>